<dbReference type="EMBL" id="OQ845957">
    <property type="protein sequence ID" value="WMU95530.1"/>
    <property type="molecule type" value="Genomic_DNA"/>
</dbReference>
<name>A0AA51U6H2_9CAUD</name>
<sequence>MQVLVNYIYRYDVVHSTTTVAQRNPVIPREGEIVEIDGWKHKVEFIEHKLKTGYDHQIVNVHLKGKWQ</sequence>
<reference evidence="1 2" key="1">
    <citation type="submission" date="2023-04" db="EMBL/GenBank/DDBJ databases">
        <authorList>
            <person name="Wang C."/>
            <person name="Guo Z."/>
            <person name="Wang M."/>
            <person name="Wang X."/>
            <person name="Ji F."/>
            <person name="Zhao J."/>
            <person name="Zeng J."/>
            <person name="Zuo J."/>
        </authorList>
    </citation>
    <scope>NUCLEOTIDE SEQUENCE [LARGE SCALE GENOMIC DNA]</scope>
</reference>
<keyword evidence="2" id="KW-1185">Reference proteome</keyword>
<proteinExistence type="predicted"/>
<dbReference type="Proteomes" id="UP001268809">
    <property type="component" value="Segment"/>
</dbReference>
<evidence type="ECO:0000313" key="1">
    <source>
        <dbReference type="EMBL" id="WMU95530.1"/>
    </source>
</evidence>
<evidence type="ECO:0000313" key="2">
    <source>
        <dbReference type="Proteomes" id="UP001268809"/>
    </source>
</evidence>
<protein>
    <submittedName>
        <fullName evidence="1">Uncharacterized protein</fullName>
    </submittedName>
</protein>
<organism evidence="1 2">
    <name type="scientific">Escherichia phage pEC-M719-6WT.1</name>
    <dbReference type="NCBI Taxonomy" id="3056220"/>
    <lineage>
        <taxon>Viruses</taxon>
        <taxon>Duplodnaviria</taxon>
        <taxon>Heunggongvirae</taxon>
        <taxon>Uroviricota</taxon>
        <taxon>Caudoviricetes</taxon>
        <taxon>Andersonviridae</taxon>
        <taxon>Ounavirinae</taxon>
        <taxon>Mooglevirus</taxon>
        <taxon>Mooglevirus M7196WT1</taxon>
    </lineage>
</organism>
<accession>A0AA51U6H2</accession>